<dbReference type="STRING" id="92696.A0A4R0RIB5"/>
<dbReference type="EMBL" id="RWJN01000176">
    <property type="protein sequence ID" value="TCD65525.1"/>
    <property type="molecule type" value="Genomic_DNA"/>
</dbReference>
<dbReference type="SUPFAM" id="SSF52047">
    <property type="entry name" value="RNI-like"/>
    <property type="match status" value="1"/>
</dbReference>
<sequence>MTTVKTKTPLFTSKRSTKLFIPIPSTAERGVTICGVLEQLAPGESTQGRKVALILHGNMGHKDYLFQKRLGLSFPIDSFRFDFRGCHESTGTAQFYGFTDAIEDLAAVEAYLSSQYGYEVDIIVAHSMGVASALKWVCTSDAGKHIRGVVNISGRYRMRKAYDFVIPAGWEEMKTRGYTFMKGTVAGKPVKVRMTEAELERFASFDLDFIKTEFPSHIDVLTLQGLRDAIVPPYDAILYAQALGGRHPGTHSLCYMEDADHNFTGPTTEVINTILDWHDLVNHHRLTTGIWQTGIRGKFAQLRRGVRVVALELKSDHRPHGNMKFSNLASTHLEPLRSPFPPELVDRIIDNLHSDKKSLKACSMVARQWLNASQYHLFERTTVHANESAGFSRFHEDLLDSSRGMRFYIRELDLSGVVDTAGEPTMLCKHVLSGILHRLPRLRELDLTHVGLGPCRSCVFRNFISRPINLDYLSLSVGSRSDGLYAYVGLLKLFGDIKHLDVPFLGWNSPDPLPWARPDELRKKLLELQGPPSQLRVHSFRGTASKIDCLLQVLCLTRSVEVMSSLEVGFLEEDVQIQALGTLIRKLGPTLSRLHVNMTGNFGGTLNPLDYRCLHLRSCNNLSDLVLSLDLYGNPDRLLGLSVAEECTGLLDALSTISGHRAMRYITIHIFVNLQLDESFAEAVYSRMTWHRLEKVLRSFPGLKKARIVLLEHIEYHSTFQAIVVDNLRTLAELGLLEVQPAVETEWPALW</sequence>
<accession>A0A4R0RIB5</accession>
<evidence type="ECO:0000313" key="2">
    <source>
        <dbReference type="Proteomes" id="UP000292702"/>
    </source>
</evidence>
<dbReference type="Gene3D" id="3.40.50.1820">
    <property type="entry name" value="alpha/beta hydrolase"/>
    <property type="match status" value="1"/>
</dbReference>
<evidence type="ECO:0008006" key="3">
    <source>
        <dbReference type="Google" id="ProtNLM"/>
    </source>
</evidence>
<keyword evidence="2" id="KW-1185">Reference proteome</keyword>
<dbReference type="InterPro" id="IPR029058">
    <property type="entry name" value="AB_hydrolase_fold"/>
</dbReference>
<dbReference type="AlphaFoldDB" id="A0A4R0RIB5"/>
<proteinExistence type="predicted"/>
<dbReference type="SUPFAM" id="SSF53474">
    <property type="entry name" value="alpha/beta-Hydrolases"/>
    <property type="match status" value="1"/>
</dbReference>
<dbReference type="OrthoDB" id="9988524at2759"/>
<evidence type="ECO:0000313" key="1">
    <source>
        <dbReference type="EMBL" id="TCD65525.1"/>
    </source>
</evidence>
<name>A0A4R0RIB5_9APHY</name>
<reference evidence="1 2" key="1">
    <citation type="submission" date="2018-11" db="EMBL/GenBank/DDBJ databases">
        <title>Genome assembly of Steccherinum ochraceum LE-BIN_3174, the white-rot fungus of the Steccherinaceae family (The Residual Polyporoid clade, Polyporales, Basidiomycota).</title>
        <authorList>
            <person name="Fedorova T.V."/>
            <person name="Glazunova O.A."/>
            <person name="Landesman E.O."/>
            <person name="Moiseenko K.V."/>
            <person name="Psurtseva N.V."/>
            <person name="Savinova O.S."/>
            <person name="Shakhova N.V."/>
            <person name="Tyazhelova T.V."/>
            <person name="Vasina D.V."/>
        </authorList>
    </citation>
    <scope>NUCLEOTIDE SEQUENCE [LARGE SCALE GENOMIC DNA]</scope>
    <source>
        <strain evidence="1 2">LE-BIN_3174</strain>
    </source>
</reference>
<gene>
    <name evidence="1" type="ORF">EIP91_002533</name>
</gene>
<protein>
    <recommendedName>
        <fullName evidence="3">AB hydrolase-1 domain-containing protein</fullName>
    </recommendedName>
</protein>
<dbReference type="Proteomes" id="UP000292702">
    <property type="component" value="Unassembled WGS sequence"/>
</dbReference>
<comment type="caution">
    <text evidence="1">The sequence shown here is derived from an EMBL/GenBank/DDBJ whole genome shotgun (WGS) entry which is preliminary data.</text>
</comment>
<organism evidence="1 2">
    <name type="scientific">Steccherinum ochraceum</name>
    <dbReference type="NCBI Taxonomy" id="92696"/>
    <lineage>
        <taxon>Eukaryota</taxon>
        <taxon>Fungi</taxon>
        <taxon>Dikarya</taxon>
        <taxon>Basidiomycota</taxon>
        <taxon>Agaricomycotina</taxon>
        <taxon>Agaricomycetes</taxon>
        <taxon>Polyporales</taxon>
        <taxon>Steccherinaceae</taxon>
        <taxon>Steccherinum</taxon>
    </lineage>
</organism>